<dbReference type="RefSeq" id="WP_092520504.1">
    <property type="nucleotide sequence ID" value="NZ_CAWRAH010000064.1"/>
</dbReference>
<gene>
    <name evidence="1" type="ORF">SAMN05421579_14130</name>
</gene>
<sequence>MNTENLFTPSNEETQDVFELSQNRYEQEIAHYEALVKEKPELAHLFSDNVKPDTLTSPVLNQTEFVSGYFNINTYHQYGSFPFIQISSHSTTIGHAPNAGRKTNFNGYIQGGYNTPLFNFNNIHLGGVVKYPHSIVNTPLNIQLYIYPRNIILRLLKGNVYLGDLYSVQQNHILITYPIVLSGIGTFNLFQHQ</sequence>
<dbReference type="EMBL" id="FOVO01000041">
    <property type="protein sequence ID" value="SFN99373.1"/>
    <property type="molecule type" value="Genomic_DNA"/>
</dbReference>
<dbReference type="AlphaFoldDB" id="A0A1I5DJI6"/>
<protein>
    <submittedName>
        <fullName evidence="1">Uncharacterized protein</fullName>
    </submittedName>
</protein>
<dbReference type="OrthoDB" id="6444064at2"/>
<name>A0A1I5DJI6_9GAMM</name>
<dbReference type="Proteomes" id="UP000199011">
    <property type="component" value="Unassembled WGS sequence"/>
</dbReference>
<reference evidence="2" key="1">
    <citation type="submission" date="2016-10" db="EMBL/GenBank/DDBJ databases">
        <authorList>
            <person name="Varghese N."/>
            <person name="Submissions S."/>
        </authorList>
    </citation>
    <scope>NUCLEOTIDE SEQUENCE [LARGE SCALE GENOMIC DNA]</scope>
    <source>
        <strain evidence="2">DSM 16522</strain>
    </source>
</reference>
<evidence type="ECO:0000313" key="2">
    <source>
        <dbReference type="Proteomes" id="UP000199011"/>
    </source>
</evidence>
<organism evidence="1 2">
    <name type="scientific">Xenorhabdus japonica</name>
    <dbReference type="NCBI Taxonomy" id="53341"/>
    <lineage>
        <taxon>Bacteria</taxon>
        <taxon>Pseudomonadati</taxon>
        <taxon>Pseudomonadota</taxon>
        <taxon>Gammaproteobacteria</taxon>
        <taxon>Enterobacterales</taxon>
        <taxon>Morganellaceae</taxon>
        <taxon>Xenorhabdus</taxon>
    </lineage>
</organism>
<evidence type="ECO:0000313" key="1">
    <source>
        <dbReference type="EMBL" id="SFN99373.1"/>
    </source>
</evidence>
<accession>A0A1I5DJI6</accession>
<proteinExistence type="predicted"/>
<keyword evidence="2" id="KW-1185">Reference proteome</keyword>